<accession>A0ABU1RP46</accession>
<keyword evidence="3" id="KW-0804">Transcription</keyword>
<dbReference type="Proteomes" id="UP001254759">
    <property type="component" value="Unassembled WGS sequence"/>
</dbReference>
<dbReference type="Gene3D" id="1.10.357.10">
    <property type="entry name" value="Tetracycline Repressor, domain 2"/>
    <property type="match status" value="1"/>
</dbReference>
<dbReference type="RefSeq" id="WP_310089933.1">
    <property type="nucleotide sequence ID" value="NZ_JAVDTT010000001.1"/>
</dbReference>
<dbReference type="PROSITE" id="PS50977">
    <property type="entry name" value="HTH_TETR_2"/>
    <property type="match status" value="1"/>
</dbReference>
<dbReference type="PANTHER" id="PTHR30055:SF234">
    <property type="entry name" value="HTH-TYPE TRANSCRIPTIONAL REGULATOR BETI"/>
    <property type="match status" value="1"/>
</dbReference>
<keyword evidence="2 4" id="KW-0238">DNA-binding</keyword>
<name>A0ABU1RP46_9GAMM</name>
<keyword evidence="1" id="KW-0805">Transcription regulation</keyword>
<evidence type="ECO:0000256" key="3">
    <source>
        <dbReference type="ARBA" id="ARBA00023163"/>
    </source>
</evidence>
<evidence type="ECO:0000256" key="2">
    <source>
        <dbReference type="ARBA" id="ARBA00023125"/>
    </source>
</evidence>
<feature type="DNA-binding region" description="H-T-H motif" evidence="4">
    <location>
        <begin position="36"/>
        <end position="55"/>
    </location>
</feature>
<evidence type="ECO:0000256" key="1">
    <source>
        <dbReference type="ARBA" id="ARBA00023015"/>
    </source>
</evidence>
<comment type="caution">
    <text evidence="6">The sequence shown here is derived from an EMBL/GenBank/DDBJ whole genome shotgun (WGS) entry which is preliminary data.</text>
</comment>
<sequence>MSASSRRWERARAHTRACILEAAAQAFEESGYADTCMHRIAEIAGFTKATVYAHYRDKARLFAAVMEMHASNFPIPVLPTSPLQNLKDELAYVAREIQRLADVRACRSFCTTLQRSGSGAEFYIELWNAYFAPHRQYVVAALTRESVELAEHHADLYLQLMMQANSLHAARAPEPNKEATLMLFHQAFSRTTRSAANRSLLDTGSRYGPGSPTKQ</sequence>
<reference evidence="6 7" key="1">
    <citation type="submission" date="2023-07" db="EMBL/GenBank/DDBJ databases">
        <title>Sorghum-associated microbial communities from plants grown in Nebraska, USA.</title>
        <authorList>
            <person name="Schachtman D."/>
        </authorList>
    </citation>
    <scope>NUCLEOTIDE SEQUENCE [LARGE SCALE GENOMIC DNA]</scope>
    <source>
        <strain evidence="6 7">BE107</strain>
    </source>
</reference>
<dbReference type="SUPFAM" id="SSF46689">
    <property type="entry name" value="Homeodomain-like"/>
    <property type="match status" value="1"/>
</dbReference>
<evidence type="ECO:0000313" key="7">
    <source>
        <dbReference type="Proteomes" id="UP001254759"/>
    </source>
</evidence>
<dbReference type="PANTHER" id="PTHR30055">
    <property type="entry name" value="HTH-TYPE TRANSCRIPTIONAL REGULATOR RUTR"/>
    <property type="match status" value="1"/>
</dbReference>
<dbReference type="Pfam" id="PF00440">
    <property type="entry name" value="TetR_N"/>
    <property type="match status" value="1"/>
</dbReference>
<organism evidence="6 7">
    <name type="scientific">Pseudoxanthomonas sacheonensis</name>
    <dbReference type="NCBI Taxonomy" id="443615"/>
    <lineage>
        <taxon>Bacteria</taxon>
        <taxon>Pseudomonadati</taxon>
        <taxon>Pseudomonadota</taxon>
        <taxon>Gammaproteobacteria</taxon>
        <taxon>Lysobacterales</taxon>
        <taxon>Lysobacteraceae</taxon>
        <taxon>Pseudoxanthomonas</taxon>
    </lineage>
</organism>
<dbReference type="PRINTS" id="PR00455">
    <property type="entry name" value="HTHTETR"/>
</dbReference>
<evidence type="ECO:0000313" key="6">
    <source>
        <dbReference type="EMBL" id="MDR6840105.1"/>
    </source>
</evidence>
<proteinExistence type="predicted"/>
<gene>
    <name evidence="6" type="ORF">J2W94_000369</name>
</gene>
<evidence type="ECO:0000259" key="5">
    <source>
        <dbReference type="PROSITE" id="PS50977"/>
    </source>
</evidence>
<feature type="domain" description="HTH tetR-type" evidence="5">
    <location>
        <begin position="13"/>
        <end position="73"/>
    </location>
</feature>
<dbReference type="InterPro" id="IPR001647">
    <property type="entry name" value="HTH_TetR"/>
</dbReference>
<keyword evidence="7" id="KW-1185">Reference proteome</keyword>
<evidence type="ECO:0000256" key="4">
    <source>
        <dbReference type="PROSITE-ProRule" id="PRU00335"/>
    </source>
</evidence>
<protein>
    <submittedName>
        <fullName evidence="6">AcrR family transcriptional regulator</fullName>
    </submittedName>
</protein>
<dbReference type="EMBL" id="JAVDTT010000001">
    <property type="protein sequence ID" value="MDR6840105.1"/>
    <property type="molecule type" value="Genomic_DNA"/>
</dbReference>
<dbReference type="InterPro" id="IPR050109">
    <property type="entry name" value="HTH-type_TetR-like_transc_reg"/>
</dbReference>
<dbReference type="InterPro" id="IPR009057">
    <property type="entry name" value="Homeodomain-like_sf"/>
</dbReference>